<evidence type="ECO:0000256" key="1">
    <source>
        <dbReference type="SAM" id="MobiDB-lite"/>
    </source>
</evidence>
<dbReference type="OrthoDB" id="3799196at2759"/>
<dbReference type="AlphaFoldDB" id="A0A1Y1YPP9"/>
<evidence type="ECO:0000313" key="3">
    <source>
        <dbReference type="Proteomes" id="UP000193144"/>
    </source>
</evidence>
<gene>
    <name evidence="2" type="ORF">BCR34DRAFT_606408</name>
</gene>
<dbReference type="EMBL" id="MCFA01000189">
    <property type="protein sequence ID" value="ORY00011.1"/>
    <property type="molecule type" value="Genomic_DNA"/>
</dbReference>
<evidence type="ECO:0000313" key="2">
    <source>
        <dbReference type="EMBL" id="ORY00011.1"/>
    </source>
</evidence>
<accession>A0A1Y1YPP9</accession>
<feature type="region of interest" description="Disordered" evidence="1">
    <location>
        <begin position="98"/>
        <end position="138"/>
    </location>
</feature>
<dbReference type="Proteomes" id="UP000193144">
    <property type="component" value="Unassembled WGS sequence"/>
</dbReference>
<comment type="caution">
    <text evidence="2">The sequence shown here is derived from an EMBL/GenBank/DDBJ whole genome shotgun (WGS) entry which is preliminary data.</text>
</comment>
<sequence length="138" mass="15875">MSPLHPAFQLQRSATKYEAQRAAGHDYNHWGRFYTITLREAKNVFEEDPNMTWLHVTAPKKQEIMDRVNSRLRDEQIPEVGYDILSWRMSNTLKNLRAQAIASSKEKEKKKKSESQSATDSTPAGSAGTLMFDPVRDY</sequence>
<proteinExistence type="predicted"/>
<protein>
    <submittedName>
        <fullName evidence="2">Uncharacterized protein</fullName>
    </submittedName>
</protein>
<reference evidence="2 3" key="1">
    <citation type="submission" date="2016-07" db="EMBL/GenBank/DDBJ databases">
        <title>Pervasive Adenine N6-methylation of Active Genes in Fungi.</title>
        <authorList>
            <consortium name="DOE Joint Genome Institute"/>
            <person name="Mondo S.J."/>
            <person name="Dannebaum R.O."/>
            <person name="Kuo R.C."/>
            <person name="Labutti K."/>
            <person name="Haridas S."/>
            <person name="Kuo A."/>
            <person name="Salamov A."/>
            <person name="Ahrendt S.R."/>
            <person name="Lipzen A."/>
            <person name="Sullivan W."/>
            <person name="Andreopoulos W.B."/>
            <person name="Clum A."/>
            <person name="Lindquist E."/>
            <person name="Daum C."/>
            <person name="Ramamoorthy G.K."/>
            <person name="Gryganskyi A."/>
            <person name="Culley D."/>
            <person name="Magnuson J.K."/>
            <person name="James T.Y."/>
            <person name="O'Malley M.A."/>
            <person name="Stajich J.E."/>
            <person name="Spatafora J.W."/>
            <person name="Visel A."/>
            <person name="Grigoriev I.V."/>
        </authorList>
    </citation>
    <scope>NUCLEOTIDE SEQUENCE [LARGE SCALE GENOMIC DNA]</scope>
    <source>
        <strain evidence="2 3">CBS 115471</strain>
    </source>
</reference>
<organism evidence="2 3">
    <name type="scientific">Clohesyomyces aquaticus</name>
    <dbReference type="NCBI Taxonomy" id="1231657"/>
    <lineage>
        <taxon>Eukaryota</taxon>
        <taxon>Fungi</taxon>
        <taxon>Dikarya</taxon>
        <taxon>Ascomycota</taxon>
        <taxon>Pezizomycotina</taxon>
        <taxon>Dothideomycetes</taxon>
        <taxon>Pleosporomycetidae</taxon>
        <taxon>Pleosporales</taxon>
        <taxon>Lindgomycetaceae</taxon>
        <taxon>Clohesyomyces</taxon>
    </lineage>
</organism>
<feature type="compositionally biased region" description="Basic and acidic residues" evidence="1">
    <location>
        <begin position="104"/>
        <end position="114"/>
    </location>
</feature>
<keyword evidence="3" id="KW-1185">Reference proteome</keyword>
<name>A0A1Y1YPP9_9PLEO</name>